<organism evidence="3 4">
    <name type="scientific">Romanomermis culicivorax</name>
    <name type="common">Nematode worm</name>
    <dbReference type="NCBI Taxonomy" id="13658"/>
    <lineage>
        <taxon>Eukaryota</taxon>
        <taxon>Metazoa</taxon>
        <taxon>Ecdysozoa</taxon>
        <taxon>Nematoda</taxon>
        <taxon>Enoplea</taxon>
        <taxon>Dorylaimia</taxon>
        <taxon>Mermithida</taxon>
        <taxon>Mermithoidea</taxon>
        <taxon>Mermithidae</taxon>
        <taxon>Romanomermis</taxon>
    </lineage>
</organism>
<reference evidence="4" key="1">
    <citation type="submission" date="2022-11" db="UniProtKB">
        <authorList>
            <consortium name="WormBaseParasite"/>
        </authorList>
    </citation>
    <scope>IDENTIFICATION</scope>
</reference>
<accession>A0A915L0V3</accession>
<proteinExistence type="inferred from homology"/>
<evidence type="ECO:0000256" key="1">
    <source>
        <dbReference type="ARBA" id="ARBA00006209"/>
    </source>
</evidence>
<evidence type="ECO:0000259" key="2">
    <source>
        <dbReference type="Pfam" id="PF19274"/>
    </source>
</evidence>
<protein>
    <submittedName>
        <fullName evidence="4">PI4-kinase N-terminal domain-containing protein</fullName>
    </submittedName>
</protein>
<dbReference type="AlphaFoldDB" id="A0A915L0V3"/>
<name>A0A915L0V3_ROMCU</name>
<dbReference type="Proteomes" id="UP000887565">
    <property type="component" value="Unplaced"/>
</dbReference>
<feature type="domain" description="PI4-kinase N-terminal" evidence="2">
    <location>
        <begin position="174"/>
        <end position="474"/>
    </location>
</feature>
<dbReference type="WBParaSite" id="nRc.2.0.1.t44693-RA">
    <property type="protein sequence ID" value="nRc.2.0.1.t44693-RA"/>
    <property type="gene ID" value="nRc.2.0.1.g44693"/>
</dbReference>
<dbReference type="Pfam" id="PF19274">
    <property type="entry name" value="PI4K_N"/>
    <property type="match status" value="1"/>
</dbReference>
<comment type="similarity">
    <text evidence="1">Belongs to the PI3/PI4-kinase family. Type III PI4K subfamily.</text>
</comment>
<evidence type="ECO:0000313" key="4">
    <source>
        <dbReference type="WBParaSite" id="nRc.2.0.1.t44693-RA"/>
    </source>
</evidence>
<dbReference type="InterPro" id="IPR045495">
    <property type="entry name" value="PI4K_N"/>
</dbReference>
<sequence length="508" mass="56416">MTDSGSKFLEYRVLVEQISPSLQMFRNINIQMFIRTAIASPETGSTMPSKPQKLLRPRNLLTQPVEPLIDYSTCLYQKHGTSFSNVALLKNLKSLQTDSFHLSDSEINTIFMMLKTIVKRDVISAFDNHATDVYMAASIKRFPYRTIHEVMMLSVVSLLKDLLLYEDSCISLNFSSDHAKEVQSLARSIFSLAQADLASRQSDSLERDKCGREININKYKTLVYTNAICIELAVWAAADEGDADNICTRIAEKLNASHGYRNVMSHMSLLMACLEATGTLAEKFPTIACTSIVPILIDFLLSPSHLLLKLTVGHESKSEKSVTKDAHVGFSSAYFEQGIKSCFLNGKSSASDGLSKSIKRRQIGFEKLRDSAIKNLCRSLKAGLALDHNCVQACLANISTRLYVAREAEHTSIIICQNALMAIGGIGTWLSDTPGIPEAVMQIFQQKFATPPSPLDSIIVNEMAEMVIAGCYFSIQKYEGPYDYHMASHRIGKSWGSPMASHLADDFW</sequence>
<evidence type="ECO:0000313" key="3">
    <source>
        <dbReference type="Proteomes" id="UP000887565"/>
    </source>
</evidence>
<keyword evidence="3" id="KW-1185">Reference proteome</keyword>